<proteinExistence type="predicted"/>
<keyword evidence="2" id="KW-1185">Reference proteome</keyword>
<accession>A0A2G2YU80</accession>
<gene>
    <name evidence="1" type="ORF">T459_24081</name>
</gene>
<dbReference type="EMBL" id="AYRZ02000009">
    <property type="protein sequence ID" value="PHT73296.1"/>
    <property type="molecule type" value="Genomic_DNA"/>
</dbReference>
<dbReference type="Proteomes" id="UP000222542">
    <property type="component" value="Unassembled WGS sequence"/>
</dbReference>
<sequence length="158" mass="17893">MKNPSKLGRRAEGTRHSFNSGSMRFGVTVLVKAKLHRSLKGELKEQDAQLRQNVISSDRPDEGQIDVLDSEKRRLLNLNPAARNSLVVVDDTYDVLKIKRNKIFKNNSRFRLDNVVSVHQCPDVKYGIRIHLLPIDDTIKGVTRNLVDAYLSLEACAL</sequence>
<dbReference type="STRING" id="4072.A0A2G2YU80"/>
<reference evidence="1 2" key="1">
    <citation type="journal article" date="2014" name="Nat. Genet.">
        <title>Genome sequence of the hot pepper provides insights into the evolution of pungency in Capsicum species.</title>
        <authorList>
            <person name="Kim S."/>
            <person name="Park M."/>
            <person name="Yeom S.I."/>
            <person name="Kim Y.M."/>
            <person name="Lee J.M."/>
            <person name="Lee H.A."/>
            <person name="Seo E."/>
            <person name="Choi J."/>
            <person name="Cheong K."/>
            <person name="Kim K.T."/>
            <person name="Jung K."/>
            <person name="Lee G.W."/>
            <person name="Oh S.K."/>
            <person name="Bae C."/>
            <person name="Kim S.B."/>
            <person name="Lee H.Y."/>
            <person name="Kim S.Y."/>
            <person name="Kim M.S."/>
            <person name="Kang B.C."/>
            <person name="Jo Y.D."/>
            <person name="Yang H.B."/>
            <person name="Jeong H.J."/>
            <person name="Kang W.H."/>
            <person name="Kwon J.K."/>
            <person name="Shin C."/>
            <person name="Lim J.Y."/>
            <person name="Park J.H."/>
            <person name="Huh J.H."/>
            <person name="Kim J.S."/>
            <person name="Kim B.D."/>
            <person name="Cohen O."/>
            <person name="Paran I."/>
            <person name="Suh M.C."/>
            <person name="Lee S.B."/>
            <person name="Kim Y.K."/>
            <person name="Shin Y."/>
            <person name="Noh S.J."/>
            <person name="Park J."/>
            <person name="Seo Y.S."/>
            <person name="Kwon S.Y."/>
            <person name="Kim H.A."/>
            <person name="Park J.M."/>
            <person name="Kim H.J."/>
            <person name="Choi S.B."/>
            <person name="Bosland P.W."/>
            <person name="Reeves G."/>
            <person name="Jo S.H."/>
            <person name="Lee B.W."/>
            <person name="Cho H.T."/>
            <person name="Choi H.S."/>
            <person name="Lee M.S."/>
            <person name="Yu Y."/>
            <person name="Do Choi Y."/>
            <person name="Park B.S."/>
            <person name="van Deynze A."/>
            <person name="Ashrafi H."/>
            <person name="Hill T."/>
            <person name="Kim W.T."/>
            <person name="Pai H.S."/>
            <person name="Ahn H.K."/>
            <person name="Yeam I."/>
            <person name="Giovannoni J.J."/>
            <person name="Rose J.K."/>
            <person name="Sorensen I."/>
            <person name="Lee S.J."/>
            <person name="Kim R.W."/>
            <person name="Choi I.Y."/>
            <person name="Choi B.S."/>
            <person name="Lim J.S."/>
            <person name="Lee Y.H."/>
            <person name="Choi D."/>
        </authorList>
    </citation>
    <scope>NUCLEOTIDE SEQUENCE [LARGE SCALE GENOMIC DNA]</scope>
    <source>
        <strain evidence="2">cv. CM334</strain>
    </source>
</reference>
<dbReference type="AlphaFoldDB" id="A0A2G2YU80"/>
<name>A0A2G2YU80_CAPAN</name>
<evidence type="ECO:0000313" key="2">
    <source>
        <dbReference type="Proteomes" id="UP000222542"/>
    </source>
</evidence>
<evidence type="ECO:0000313" key="1">
    <source>
        <dbReference type="EMBL" id="PHT73296.1"/>
    </source>
</evidence>
<organism evidence="1 2">
    <name type="scientific">Capsicum annuum</name>
    <name type="common">Capsicum pepper</name>
    <dbReference type="NCBI Taxonomy" id="4072"/>
    <lineage>
        <taxon>Eukaryota</taxon>
        <taxon>Viridiplantae</taxon>
        <taxon>Streptophyta</taxon>
        <taxon>Embryophyta</taxon>
        <taxon>Tracheophyta</taxon>
        <taxon>Spermatophyta</taxon>
        <taxon>Magnoliopsida</taxon>
        <taxon>eudicotyledons</taxon>
        <taxon>Gunneridae</taxon>
        <taxon>Pentapetalae</taxon>
        <taxon>asterids</taxon>
        <taxon>lamiids</taxon>
        <taxon>Solanales</taxon>
        <taxon>Solanaceae</taxon>
        <taxon>Solanoideae</taxon>
        <taxon>Capsiceae</taxon>
        <taxon>Capsicum</taxon>
    </lineage>
</organism>
<protein>
    <submittedName>
        <fullName evidence="1">Uncharacterized protein</fullName>
    </submittedName>
</protein>
<dbReference type="Gene3D" id="3.10.330.10">
    <property type="match status" value="1"/>
</dbReference>
<dbReference type="Gramene" id="PHT73296">
    <property type="protein sequence ID" value="PHT73296"/>
    <property type="gene ID" value="T459_24081"/>
</dbReference>
<comment type="caution">
    <text evidence="1">The sequence shown here is derived from an EMBL/GenBank/DDBJ whole genome shotgun (WGS) entry which is preliminary data.</text>
</comment>
<dbReference type="Gene3D" id="2.40.40.20">
    <property type="match status" value="1"/>
</dbReference>
<reference evidence="1 2" key="2">
    <citation type="journal article" date="2017" name="Genome Biol.">
        <title>New reference genome sequences of hot pepper reveal the massive evolution of plant disease-resistance genes by retroduplication.</title>
        <authorList>
            <person name="Kim S."/>
            <person name="Park J."/>
            <person name="Yeom S.I."/>
            <person name="Kim Y.M."/>
            <person name="Seo E."/>
            <person name="Kim K.T."/>
            <person name="Kim M.S."/>
            <person name="Lee J.M."/>
            <person name="Cheong K."/>
            <person name="Shin H.S."/>
            <person name="Kim S.B."/>
            <person name="Han K."/>
            <person name="Lee J."/>
            <person name="Park M."/>
            <person name="Lee H.A."/>
            <person name="Lee H.Y."/>
            <person name="Lee Y."/>
            <person name="Oh S."/>
            <person name="Lee J.H."/>
            <person name="Choi E."/>
            <person name="Choi E."/>
            <person name="Lee S.E."/>
            <person name="Jeon J."/>
            <person name="Kim H."/>
            <person name="Choi G."/>
            <person name="Song H."/>
            <person name="Lee J."/>
            <person name="Lee S.C."/>
            <person name="Kwon J.K."/>
            <person name="Lee H.Y."/>
            <person name="Koo N."/>
            <person name="Hong Y."/>
            <person name="Kim R.W."/>
            <person name="Kang W.H."/>
            <person name="Huh J.H."/>
            <person name="Kang B.C."/>
            <person name="Yang T.J."/>
            <person name="Lee Y.H."/>
            <person name="Bennetzen J.L."/>
            <person name="Choi D."/>
        </authorList>
    </citation>
    <scope>NUCLEOTIDE SEQUENCE [LARGE SCALE GENOMIC DNA]</scope>
    <source>
        <strain evidence="2">cv. CM334</strain>
    </source>
</reference>